<dbReference type="AlphaFoldDB" id="A0A7N2LFE1"/>
<dbReference type="Gramene" id="QL04p032674:mrna">
    <property type="protein sequence ID" value="QL04p032674:mrna:CDS:2"/>
    <property type="gene ID" value="QL04p032674"/>
</dbReference>
<dbReference type="OMA" id="WEANTLL"/>
<evidence type="ECO:0000313" key="3">
    <source>
        <dbReference type="Proteomes" id="UP000594261"/>
    </source>
</evidence>
<keyword evidence="3" id="KW-1185">Reference proteome</keyword>
<evidence type="ECO:0000313" key="2">
    <source>
        <dbReference type="EnsemblPlants" id="QL04p032674:mrna:CDS:2"/>
    </source>
</evidence>
<dbReference type="InParanoid" id="A0A7N2LFE1"/>
<evidence type="ECO:0000259" key="1">
    <source>
        <dbReference type="Pfam" id="PF03478"/>
    </source>
</evidence>
<name>A0A7N2LFE1_QUELO</name>
<reference evidence="2" key="2">
    <citation type="submission" date="2021-01" db="UniProtKB">
        <authorList>
            <consortium name="EnsemblPlants"/>
        </authorList>
    </citation>
    <scope>IDENTIFICATION</scope>
</reference>
<dbReference type="EnsemblPlants" id="QL04p032674:mrna">
    <property type="protein sequence ID" value="QL04p032674:mrna:CDS:2"/>
    <property type="gene ID" value="QL04p032674"/>
</dbReference>
<dbReference type="EMBL" id="LRBV02000004">
    <property type="status" value="NOT_ANNOTATED_CDS"/>
    <property type="molecule type" value="Genomic_DNA"/>
</dbReference>
<reference evidence="2 3" key="1">
    <citation type="journal article" date="2016" name="G3 (Bethesda)">
        <title>First Draft Assembly and Annotation of the Genome of a California Endemic Oak Quercus lobata Nee (Fagaceae).</title>
        <authorList>
            <person name="Sork V.L."/>
            <person name="Fitz-Gibbon S.T."/>
            <person name="Puiu D."/>
            <person name="Crepeau M."/>
            <person name="Gugger P.F."/>
            <person name="Sherman R."/>
            <person name="Stevens K."/>
            <person name="Langley C.H."/>
            <person name="Pellegrini M."/>
            <person name="Salzberg S.L."/>
        </authorList>
    </citation>
    <scope>NUCLEOTIDE SEQUENCE [LARGE SCALE GENOMIC DNA]</scope>
    <source>
        <strain evidence="2 3">cv. SW786</strain>
    </source>
</reference>
<dbReference type="Proteomes" id="UP000594261">
    <property type="component" value="Chromosome 4"/>
</dbReference>
<dbReference type="PANTHER" id="PTHR40891:SF1">
    <property type="entry name" value="DUF295 DOMAIN-CONTAINING PROTEIN"/>
    <property type="match status" value="1"/>
</dbReference>
<accession>A0A7N2LFE1</accession>
<feature type="domain" description="KIB1-4 beta-propeller" evidence="1">
    <location>
        <begin position="31"/>
        <end position="296"/>
    </location>
</feature>
<organism evidence="2 3">
    <name type="scientific">Quercus lobata</name>
    <name type="common">Valley oak</name>
    <dbReference type="NCBI Taxonomy" id="97700"/>
    <lineage>
        <taxon>Eukaryota</taxon>
        <taxon>Viridiplantae</taxon>
        <taxon>Streptophyta</taxon>
        <taxon>Embryophyta</taxon>
        <taxon>Tracheophyta</taxon>
        <taxon>Spermatophyta</taxon>
        <taxon>Magnoliopsida</taxon>
        <taxon>eudicotyledons</taxon>
        <taxon>Gunneridae</taxon>
        <taxon>Pentapetalae</taxon>
        <taxon>rosids</taxon>
        <taxon>fabids</taxon>
        <taxon>Fagales</taxon>
        <taxon>Fagaceae</taxon>
        <taxon>Quercus</taxon>
    </lineage>
</organism>
<dbReference type="Pfam" id="PF03478">
    <property type="entry name" value="Beta-prop_KIB1-4"/>
    <property type="match status" value="1"/>
</dbReference>
<protein>
    <recommendedName>
        <fullName evidence="1">KIB1-4 beta-propeller domain-containing protein</fullName>
    </recommendedName>
</protein>
<proteinExistence type="predicted"/>
<sequence>MEGTNHPPHIPLSYPWLIICDGKDQERQTFVDISNNKFNTGTISEMRNKTICTSTREWLVLKDLGSKDLCLLNLTSKEVVQLPRLDSIADYDICVLSSPSSESKHDFHVMFIDHSRCKFYFCQPGDMKFREQMFEFLWENGKTTICAATLFGEKVYFLAWFSGQSPIYELFCAEFVGSNLHFTKITRENLPSPTTPEINRINDYLVECGGELLFIHKMCGGWEANTLLGFLIFRMDFSSQVWVQVSNIGGWTIFLSQHLNVGRKAISCFAAEKGIRQNSIYFTKCFDRFLYVFDVEDHSISNSLPCPIVSKHYSRLDWVMIPTTRVRELCYDSA</sequence>
<dbReference type="InterPro" id="IPR005174">
    <property type="entry name" value="KIB1-4_b-propeller"/>
</dbReference>
<dbReference type="PANTHER" id="PTHR40891">
    <property type="entry name" value="DUF295 DOMAIN-CONTAINING PROTEIN"/>
    <property type="match status" value="1"/>
</dbReference>